<name>A0A8S3YDA5_PARAO</name>
<dbReference type="EMBL" id="CAJQZP010001584">
    <property type="protein sequence ID" value="CAG5055787.1"/>
    <property type="molecule type" value="Genomic_DNA"/>
</dbReference>
<accession>A0A8S3YDA5</accession>
<evidence type="ECO:0000313" key="2">
    <source>
        <dbReference type="Proteomes" id="UP000691718"/>
    </source>
</evidence>
<sequence length="227" mass="25262">MKLCSEWGVGVDAGVGACGRGRGGACVTRHSSLGSLPRCCTRTLPKPARQPFSVFRKRLKSDSRIASSPKSETAKEIKDVETKKKKFEFPPTRDLFKSFKVSRKMKNLKITSGLAKGETKSCEFLDETQHVTTNSRCSKSVECLEGNDEFLDEFDGDISLKINDEGLAALALPQEIVDLILRGRDQFSKIRLKDTEVESEYMPMSPIVPPPPIEHHYIVMSPRTNLA</sequence>
<comment type="caution">
    <text evidence="1">The sequence shown here is derived from an EMBL/GenBank/DDBJ whole genome shotgun (WGS) entry which is preliminary data.</text>
</comment>
<protein>
    <submittedName>
        <fullName evidence="1">(apollo) hypothetical protein</fullName>
    </submittedName>
</protein>
<dbReference type="OrthoDB" id="6077994at2759"/>
<keyword evidence="2" id="KW-1185">Reference proteome</keyword>
<reference evidence="1" key="1">
    <citation type="submission" date="2021-04" db="EMBL/GenBank/DDBJ databases">
        <authorList>
            <person name="Tunstrom K."/>
        </authorList>
    </citation>
    <scope>NUCLEOTIDE SEQUENCE</scope>
</reference>
<dbReference type="Proteomes" id="UP000691718">
    <property type="component" value="Unassembled WGS sequence"/>
</dbReference>
<organism evidence="1 2">
    <name type="scientific">Parnassius apollo</name>
    <name type="common">Apollo butterfly</name>
    <name type="synonym">Papilio apollo</name>
    <dbReference type="NCBI Taxonomy" id="110799"/>
    <lineage>
        <taxon>Eukaryota</taxon>
        <taxon>Metazoa</taxon>
        <taxon>Ecdysozoa</taxon>
        <taxon>Arthropoda</taxon>
        <taxon>Hexapoda</taxon>
        <taxon>Insecta</taxon>
        <taxon>Pterygota</taxon>
        <taxon>Neoptera</taxon>
        <taxon>Endopterygota</taxon>
        <taxon>Lepidoptera</taxon>
        <taxon>Glossata</taxon>
        <taxon>Ditrysia</taxon>
        <taxon>Papilionoidea</taxon>
        <taxon>Papilionidae</taxon>
        <taxon>Parnassiinae</taxon>
        <taxon>Parnassini</taxon>
        <taxon>Parnassius</taxon>
        <taxon>Parnassius</taxon>
    </lineage>
</organism>
<dbReference type="AlphaFoldDB" id="A0A8S3YDA5"/>
<evidence type="ECO:0000313" key="1">
    <source>
        <dbReference type="EMBL" id="CAG5055787.1"/>
    </source>
</evidence>
<proteinExistence type="predicted"/>
<gene>
    <name evidence="1" type="ORF">PAPOLLO_LOCUS26495</name>
</gene>